<proteinExistence type="predicted"/>
<sequence>MPVSTASLPMDNTNKLFKIVYITLLGVNYTIVVRTCNAKTNRVGFKPALTPSKRLCGRPRKLARGIKPLLGHQGKQEVGLIALAYLGQGQLTTVVNLIRDSQSAGPGRLAAPNSLGATSFKHLNEPVGSQAIAECVGWVLEQIQYQLELLQPPVNTMSVSPAPVSGLVYSSLVPTASASVAAFVSVLSAPAHTVLSSLNQSTDNYEHCLEMQELNPSKHQTPTDVMIENITTQEAENNHQSDDQNTLPNHAIAAPQCNSLLVMEVNQSAPSDLPIMRMRPDATDLVSSQVPSQDSLSQSTVTTLMDFHAQAQCHGPYQSPAELPQGRQDGHEWPCTQLVLFWLGNSLL</sequence>
<keyword evidence="2" id="KW-1185">Reference proteome</keyword>
<reference evidence="1" key="1">
    <citation type="submission" date="2022-04" db="EMBL/GenBank/DDBJ databases">
        <title>Genome of the entomopathogenic fungus Entomophthora muscae.</title>
        <authorList>
            <person name="Elya C."/>
            <person name="Lovett B.R."/>
            <person name="Lee E."/>
            <person name="Macias A.M."/>
            <person name="Hajek A.E."/>
            <person name="De Bivort B.L."/>
            <person name="Kasson M.T."/>
            <person name="De Fine Licht H.H."/>
            <person name="Stajich J.E."/>
        </authorList>
    </citation>
    <scope>NUCLEOTIDE SEQUENCE</scope>
    <source>
        <strain evidence="1">Berkeley</strain>
    </source>
</reference>
<organism evidence="1 2">
    <name type="scientific">Entomophthora muscae</name>
    <dbReference type="NCBI Taxonomy" id="34485"/>
    <lineage>
        <taxon>Eukaryota</taxon>
        <taxon>Fungi</taxon>
        <taxon>Fungi incertae sedis</taxon>
        <taxon>Zoopagomycota</taxon>
        <taxon>Entomophthoromycotina</taxon>
        <taxon>Entomophthoromycetes</taxon>
        <taxon>Entomophthorales</taxon>
        <taxon>Entomophthoraceae</taxon>
        <taxon>Entomophthora</taxon>
    </lineage>
</organism>
<protein>
    <submittedName>
        <fullName evidence="1">Uncharacterized protein</fullName>
    </submittedName>
</protein>
<comment type="caution">
    <text evidence="1">The sequence shown here is derived from an EMBL/GenBank/DDBJ whole genome shotgun (WGS) entry which is preliminary data.</text>
</comment>
<evidence type="ECO:0000313" key="2">
    <source>
        <dbReference type="Proteomes" id="UP001165960"/>
    </source>
</evidence>
<evidence type="ECO:0000313" key="1">
    <source>
        <dbReference type="EMBL" id="KAJ9069116.1"/>
    </source>
</evidence>
<name>A0ACC2T3P8_9FUNG</name>
<accession>A0ACC2T3P8</accession>
<dbReference type="EMBL" id="QTSX02003658">
    <property type="protein sequence ID" value="KAJ9069116.1"/>
    <property type="molecule type" value="Genomic_DNA"/>
</dbReference>
<gene>
    <name evidence="1" type="ORF">DSO57_1021901</name>
</gene>
<dbReference type="Proteomes" id="UP001165960">
    <property type="component" value="Unassembled WGS sequence"/>
</dbReference>